<feature type="transmembrane region" description="Helical" evidence="1">
    <location>
        <begin position="154"/>
        <end position="174"/>
    </location>
</feature>
<proteinExistence type="predicted"/>
<dbReference type="RefSeq" id="WP_264808975.1">
    <property type="nucleotide sequence ID" value="NZ_CP110226.1"/>
</dbReference>
<dbReference type="Proteomes" id="UP001163156">
    <property type="component" value="Chromosome"/>
</dbReference>
<evidence type="ECO:0000313" key="2">
    <source>
        <dbReference type="EMBL" id="UZD22478.1"/>
    </source>
</evidence>
<feature type="transmembrane region" description="Helical" evidence="1">
    <location>
        <begin position="117"/>
        <end position="134"/>
    </location>
</feature>
<keyword evidence="1" id="KW-1133">Transmembrane helix</keyword>
<keyword evidence="1" id="KW-0472">Membrane</keyword>
<protein>
    <submittedName>
        <fullName evidence="2">Uncharacterized protein</fullName>
    </submittedName>
</protein>
<evidence type="ECO:0000313" key="3">
    <source>
        <dbReference type="Proteomes" id="UP001163156"/>
    </source>
</evidence>
<evidence type="ECO:0000256" key="1">
    <source>
        <dbReference type="SAM" id="Phobius"/>
    </source>
</evidence>
<feature type="transmembrane region" description="Helical" evidence="1">
    <location>
        <begin position="194"/>
        <end position="214"/>
    </location>
</feature>
<reference evidence="2" key="1">
    <citation type="submission" date="2022-10" db="EMBL/GenBank/DDBJ databases">
        <title>Algoriphagus sp. a novel bacteria isolate from halophytes salicornia europaea.</title>
        <authorList>
            <person name="Peng Y."/>
            <person name="Jiang L."/>
            <person name="Lee J."/>
        </authorList>
    </citation>
    <scope>NUCLEOTIDE SEQUENCE</scope>
    <source>
        <strain evidence="2">TR-M5</strain>
    </source>
</reference>
<organism evidence="2 3">
    <name type="scientific">Algoriphagus halophytocola</name>
    <dbReference type="NCBI Taxonomy" id="2991499"/>
    <lineage>
        <taxon>Bacteria</taxon>
        <taxon>Pseudomonadati</taxon>
        <taxon>Bacteroidota</taxon>
        <taxon>Cytophagia</taxon>
        <taxon>Cytophagales</taxon>
        <taxon>Cyclobacteriaceae</taxon>
        <taxon>Algoriphagus</taxon>
    </lineage>
</organism>
<sequence>MRKLSEQEITSIHVRLKSLHIRYTEVYEEIFDHYYSTLENVSQQDSPAFFTNLNETFTSSVVKKMNKELEKNVSKQVTKLQLEIFKPWKQGLLSSLWLFLTVIISIFIAYFLGENSLRIWVGVITIITLVILLTKDRALFRFNLPLKDKNTVRAANQIVLSRLGFVVGTGIYSLLNLQYFKFERMEHYSEFYSIGYLFYFLMVIYAFSLIRIVISRELVSGIKTYSS</sequence>
<keyword evidence="3" id="KW-1185">Reference proteome</keyword>
<dbReference type="EMBL" id="CP110226">
    <property type="protein sequence ID" value="UZD22478.1"/>
    <property type="molecule type" value="Genomic_DNA"/>
</dbReference>
<name>A0ABY6MF82_9BACT</name>
<keyword evidence="1" id="KW-0812">Transmembrane</keyword>
<gene>
    <name evidence="2" type="ORF">OM944_17705</name>
</gene>
<feature type="transmembrane region" description="Helical" evidence="1">
    <location>
        <begin position="91"/>
        <end position="111"/>
    </location>
</feature>
<accession>A0ABY6MF82</accession>